<keyword evidence="4 8" id="KW-0812">Transmembrane</keyword>
<proteinExistence type="inferred from homology"/>
<dbReference type="AlphaFoldDB" id="A0A2V3W6N3"/>
<dbReference type="Pfam" id="PF04093">
    <property type="entry name" value="MreD"/>
    <property type="match status" value="1"/>
</dbReference>
<feature type="transmembrane region" description="Helical" evidence="8">
    <location>
        <begin position="60"/>
        <end position="93"/>
    </location>
</feature>
<dbReference type="OrthoDB" id="1653857at2"/>
<evidence type="ECO:0000256" key="3">
    <source>
        <dbReference type="ARBA" id="ARBA00022475"/>
    </source>
</evidence>
<feature type="transmembrane region" description="Helical" evidence="8">
    <location>
        <begin position="6"/>
        <end position="29"/>
    </location>
</feature>
<dbReference type="NCBIfam" id="TIGR03426">
    <property type="entry name" value="shape_MreD"/>
    <property type="match status" value="1"/>
</dbReference>
<comment type="similarity">
    <text evidence="2">Belongs to the MreD family.</text>
</comment>
<dbReference type="GO" id="GO:0008360">
    <property type="term" value="P:regulation of cell shape"/>
    <property type="evidence" value="ECO:0007669"/>
    <property type="project" value="UniProtKB-KW"/>
</dbReference>
<evidence type="ECO:0000256" key="4">
    <source>
        <dbReference type="ARBA" id="ARBA00022692"/>
    </source>
</evidence>
<accession>A0A2V3W6N3</accession>
<sequence>MMARFFPPVILLLLVAFQGINYLFIPVYLTNQGFTVVIHGVFVFLVLVTLYYDLESSYYGVLYAMIAGLMMDIVYTGVLGVYMFSYAITIYLLHSLRKLLHVNIYVTSFLMLLGLAVLELLLYRIYTWVGYQQIAFTDYINERFIYTLIVNMVVYLIFFVLFKKRLLTYSTRRFEETKFKN</sequence>
<evidence type="ECO:0000256" key="8">
    <source>
        <dbReference type="SAM" id="Phobius"/>
    </source>
</evidence>
<dbReference type="GO" id="GO:0005886">
    <property type="term" value="C:plasma membrane"/>
    <property type="evidence" value="ECO:0007669"/>
    <property type="project" value="UniProtKB-SubCell"/>
</dbReference>
<feature type="transmembrane region" description="Helical" evidence="8">
    <location>
        <begin position="105"/>
        <end position="123"/>
    </location>
</feature>
<keyword evidence="3" id="KW-1003">Cell membrane</keyword>
<evidence type="ECO:0000313" key="10">
    <source>
        <dbReference type="Proteomes" id="UP000247922"/>
    </source>
</evidence>
<evidence type="ECO:0000256" key="2">
    <source>
        <dbReference type="ARBA" id="ARBA00007776"/>
    </source>
</evidence>
<evidence type="ECO:0000256" key="7">
    <source>
        <dbReference type="ARBA" id="ARBA00023136"/>
    </source>
</evidence>
<evidence type="ECO:0000313" key="9">
    <source>
        <dbReference type="EMBL" id="PXW90023.1"/>
    </source>
</evidence>
<comment type="caution">
    <text evidence="9">The sequence shown here is derived from an EMBL/GenBank/DDBJ whole genome shotgun (WGS) entry which is preliminary data.</text>
</comment>
<dbReference type="RefSeq" id="WP_110251559.1">
    <property type="nucleotide sequence ID" value="NZ_QJJR01000008.1"/>
</dbReference>
<dbReference type="EMBL" id="QJJR01000008">
    <property type="protein sequence ID" value="PXW90023.1"/>
    <property type="molecule type" value="Genomic_DNA"/>
</dbReference>
<dbReference type="InterPro" id="IPR007227">
    <property type="entry name" value="Cell_shape_determining_MreD"/>
</dbReference>
<evidence type="ECO:0000256" key="6">
    <source>
        <dbReference type="ARBA" id="ARBA00022989"/>
    </source>
</evidence>
<reference evidence="9 10" key="1">
    <citation type="submission" date="2018-05" db="EMBL/GenBank/DDBJ databases">
        <title>Genomic Encyclopedia of Type Strains, Phase IV (KMG-IV): sequencing the most valuable type-strain genomes for metagenomic binning, comparative biology and taxonomic classification.</title>
        <authorList>
            <person name="Goeker M."/>
        </authorList>
    </citation>
    <scope>NUCLEOTIDE SEQUENCE [LARGE SCALE GENOMIC DNA]</scope>
    <source>
        <strain evidence="9 10">DSM 22440</strain>
    </source>
</reference>
<comment type="subcellular location">
    <subcellularLocation>
        <location evidence="1">Cell membrane</location>
        <topology evidence="1">Multi-pass membrane protein</topology>
    </subcellularLocation>
</comment>
<name>A0A2V3W6N3_9BACI</name>
<dbReference type="Proteomes" id="UP000247922">
    <property type="component" value="Unassembled WGS sequence"/>
</dbReference>
<evidence type="ECO:0000256" key="5">
    <source>
        <dbReference type="ARBA" id="ARBA00022960"/>
    </source>
</evidence>
<gene>
    <name evidence="9" type="ORF">DES38_10832</name>
</gene>
<keyword evidence="7 8" id="KW-0472">Membrane</keyword>
<protein>
    <submittedName>
        <fullName evidence="9">Rod shape-determining protein MreD</fullName>
    </submittedName>
</protein>
<organism evidence="9 10">
    <name type="scientific">Streptohalobacillus salinus</name>
    <dbReference type="NCBI Taxonomy" id="621096"/>
    <lineage>
        <taxon>Bacteria</taxon>
        <taxon>Bacillati</taxon>
        <taxon>Bacillota</taxon>
        <taxon>Bacilli</taxon>
        <taxon>Bacillales</taxon>
        <taxon>Bacillaceae</taxon>
        <taxon>Streptohalobacillus</taxon>
    </lineage>
</organism>
<feature type="transmembrane region" description="Helical" evidence="8">
    <location>
        <begin position="143"/>
        <end position="162"/>
    </location>
</feature>
<evidence type="ECO:0000256" key="1">
    <source>
        <dbReference type="ARBA" id="ARBA00004651"/>
    </source>
</evidence>
<keyword evidence="5" id="KW-0133">Cell shape</keyword>
<keyword evidence="6 8" id="KW-1133">Transmembrane helix</keyword>
<feature type="transmembrane region" description="Helical" evidence="8">
    <location>
        <begin position="36"/>
        <end position="54"/>
    </location>
</feature>
<keyword evidence="10" id="KW-1185">Reference proteome</keyword>